<accession>A0A2I2Y5Y3</accession>
<dbReference type="Proteomes" id="UP000001519">
    <property type="component" value="Chromosome 11"/>
</dbReference>
<keyword evidence="1" id="KW-1133">Transmembrane helix</keyword>
<evidence type="ECO:0000313" key="3">
    <source>
        <dbReference type="Proteomes" id="UP000001519"/>
    </source>
</evidence>
<dbReference type="Bgee" id="ENSGGOG00000037152">
    <property type="expression patterns" value="Expressed in multicellular organism"/>
</dbReference>
<keyword evidence="1" id="KW-0472">Membrane</keyword>
<reference evidence="2" key="3">
    <citation type="submission" date="2025-08" db="UniProtKB">
        <authorList>
            <consortium name="Ensembl"/>
        </authorList>
    </citation>
    <scope>IDENTIFICATION</scope>
</reference>
<sequence>MVCFGTYLLLYETVCCIAGLLFLPPQLQILFCLKTTVCLHFTISVSPTTYVR</sequence>
<dbReference type="InParanoid" id="A0A2I2Y5Y3"/>
<dbReference type="AlphaFoldDB" id="A0A2I2Y5Y3"/>
<dbReference type="GeneTree" id="ENSGT00910000148557"/>
<reference evidence="2 3" key="2">
    <citation type="journal article" date="2012" name="Nature">
        <title>Insights into hominid evolution from the gorilla genome sequence.</title>
        <authorList>
            <person name="Scally A."/>
            <person name="Dutheil J.Y."/>
            <person name="Hillier L.W."/>
            <person name="Jordan G.E."/>
            <person name="Goodhead I."/>
            <person name="Herrero J."/>
            <person name="Hobolth A."/>
            <person name="Lappalainen T."/>
            <person name="Mailund T."/>
            <person name="Marques-Bonet T."/>
            <person name="McCarthy S."/>
            <person name="Montgomery S.H."/>
            <person name="Schwalie P.C."/>
            <person name="Tang Y.A."/>
            <person name="Ward M.C."/>
            <person name="Xue Y."/>
            <person name="Yngvadottir B."/>
            <person name="Alkan C."/>
            <person name="Andersen L.N."/>
            <person name="Ayub Q."/>
            <person name="Ball E.V."/>
            <person name="Beal K."/>
            <person name="Bradley B.J."/>
            <person name="Chen Y."/>
            <person name="Clee C.M."/>
            <person name="Fitzgerald S."/>
            <person name="Graves T.A."/>
            <person name="Gu Y."/>
            <person name="Heath P."/>
            <person name="Heger A."/>
            <person name="Karakoc E."/>
            <person name="Kolb-Kokocinski A."/>
            <person name="Laird G.K."/>
            <person name="Lunter G."/>
            <person name="Meader S."/>
            <person name="Mort M."/>
            <person name="Mullikin J.C."/>
            <person name="Munch K."/>
            <person name="O'Connor T.D."/>
            <person name="Phillips A.D."/>
            <person name="Prado-Martinez J."/>
            <person name="Rogers A.S."/>
            <person name="Sajjadian S."/>
            <person name="Schmidt D."/>
            <person name="Shaw K."/>
            <person name="Simpson J.T."/>
            <person name="Stenson P.D."/>
            <person name="Turner D.J."/>
            <person name="Vigilant L."/>
            <person name="Vilella A.J."/>
            <person name="Whitener W."/>
            <person name="Zhu B."/>
            <person name="Cooper D.N."/>
            <person name="de Jong P."/>
            <person name="Dermitzakis E.T."/>
            <person name="Eichler E.E."/>
            <person name="Flicek P."/>
            <person name="Goldman N."/>
            <person name="Mundy N.I."/>
            <person name="Ning Z."/>
            <person name="Odom D.T."/>
            <person name="Ponting C.P."/>
            <person name="Quail M.A."/>
            <person name="Ryder O.A."/>
            <person name="Searle S.M."/>
            <person name="Warren W.C."/>
            <person name="Wilson R.K."/>
            <person name="Schierup M.H."/>
            <person name="Rogers J."/>
            <person name="Tyler-Smith C."/>
            <person name="Durbin R."/>
        </authorList>
    </citation>
    <scope>NUCLEOTIDE SEQUENCE [LARGE SCALE GENOMIC DNA]</scope>
</reference>
<dbReference type="OMA" id="VCLHFTI"/>
<proteinExistence type="predicted"/>
<keyword evidence="3" id="KW-1185">Reference proteome</keyword>
<feature type="transmembrane region" description="Helical" evidence="1">
    <location>
        <begin position="6"/>
        <end position="24"/>
    </location>
</feature>
<reference evidence="3" key="1">
    <citation type="submission" date="2011-05" db="EMBL/GenBank/DDBJ databases">
        <title>Insights into the evolution of the great apes provided by the gorilla genome.</title>
        <authorList>
            <person name="Scally A."/>
        </authorList>
    </citation>
    <scope>NUCLEOTIDE SEQUENCE [LARGE SCALE GENOMIC DNA]</scope>
</reference>
<dbReference type="Ensembl" id="ENSGGOT00000066767.1">
    <property type="protein sequence ID" value="ENSGGOP00000030308.1"/>
    <property type="gene ID" value="ENSGGOG00000037152.1"/>
</dbReference>
<protein>
    <submittedName>
        <fullName evidence="2">Uncharacterized protein</fullName>
    </submittedName>
</protein>
<organism evidence="2 3">
    <name type="scientific">Gorilla gorilla gorilla</name>
    <name type="common">Western lowland gorilla</name>
    <dbReference type="NCBI Taxonomy" id="9595"/>
    <lineage>
        <taxon>Eukaryota</taxon>
        <taxon>Metazoa</taxon>
        <taxon>Chordata</taxon>
        <taxon>Craniata</taxon>
        <taxon>Vertebrata</taxon>
        <taxon>Euteleostomi</taxon>
        <taxon>Mammalia</taxon>
        <taxon>Eutheria</taxon>
        <taxon>Euarchontoglires</taxon>
        <taxon>Primates</taxon>
        <taxon>Haplorrhini</taxon>
        <taxon>Catarrhini</taxon>
        <taxon>Hominidae</taxon>
        <taxon>Gorilla</taxon>
    </lineage>
</organism>
<evidence type="ECO:0000313" key="2">
    <source>
        <dbReference type="Ensembl" id="ENSGGOP00000030308.1"/>
    </source>
</evidence>
<dbReference type="EMBL" id="CABD030081400">
    <property type="status" value="NOT_ANNOTATED_CDS"/>
    <property type="molecule type" value="Genomic_DNA"/>
</dbReference>
<evidence type="ECO:0000256" key="1">
    <source>
        <dbReference type="SAM" id="Phobius"/>
    </source>
</evidence>
<name>A0A2I2Y5Y3_GORGO</name>
<keyword evidence="1" id="KW-0812">Transmembrane</keyword>
<reference evidence="2" key="4">
    <citation type="submission" date="2025-09" db="UniProtKB">
        <authorList>
            <consortium name="Ensembl"/>
        </authorList>
    </citation>
    <scope>IDENTIFICATION</scope>
</reference>